<protein>
    <submittedName>
        <fullName evidence="1">Uncharacterized protein</fullName>
    </submittedName>
</protein>
<dbReference type="RefSeq" id="WP_014862511.1">
    <property type="nucleotide sequence ID" value="NZ_JADPWE010000019.1"/>
</dbReference>
<evidence type="ECO:0000313" key="1">
    <source>
        <dbReference type="EMBL" id="ARO46250.1"/>
    </source>
</evidence>
<proteinExistence type="predicted"/>
<sequence>MSDIPLSEVKTYGELAEWLNAHQIFVRWDTSFEADKLISEGELQSWMKFVETISGGDKSNE</sequence>
<reference evidence="1" key="1">
    <citation type="submission" date="2016-12" db="EMBL/GenBank/DDBJ databases">
        <title>Characterization of a Plasmid Isolated from Enterococcus faecalis found in the Fecal Material of a Blue Whale.</title>
        <authorList>
            <person name="McLaughlin R."/>
        </authorList>
    </citation>
    <scope>NUCLEOTIDE SEQUENCE</scope>
    <source>
        <strain evidence="1">3</strain>
        <plasmid evidence="1">pGTC3</plasmid>
    </source>
</reference>
<dbReference type="AlphaFoldDB" id="A0A1W6QXP5"/>
<geneLocation type="plasmid" evidence="1">
    <name>pGTC3</name>
</geneLocation>
<keyword evidence="1" id="KW-0614">Plasmid</keyword>
<accession>A0A1W6QXP5</accession>
<name>A0A1W6QXP5_ENTFL</name>
<dbReference type="EMBL" id="KY303941">
    <property type="protein sequence ID" value="ARO46250.1"/>
    <property type="molecule type" value="Genomic_DNA"/>
</dbReference>
<organism evidence="1">
    <name type="scientific">Enterococcus faecalis</name>
    <name type="common">Streptococcus faecalis</name>
    <dbReference type="NCBI Taxonomy" id="1351"/>
    <lineage>
        <taxon>Bacteria</taxon>
        <taxon>Bacillati</taxon>
        <taxon>Bacillota</taxon>
        <taxon>Bacilli</taxon>
        <taxon>Lactobacillales</taxon>
        <taxon>Enterococcaceae</taxon>
        <taxon>Enterococcus</taxon>
    </lineage>
</organism>